<keyword evidence="2" id="KW-1133">Transmembrane helix</keyword>
<dbReference type="AlphaFoldDB" id="A0A1V9Z5A9"/>
<organism evidence="3 4">
    <name type="scientific">Achlya hypogyna</name>
    <name type="common">Oomycete</name>
    <name type="synonym">Protoachlya hypogyna</name>
    <dbReference type="NCBI Taxonomy" id="1202772"/>
    <lineage>
        <taxon>Eukaryota</taxon>
        <taxon>Sar</taxon>
        <taxon>Stramenopiles</taxon>
        <taxon>Oomycota</taxon>
        <taxon>Saprolegniomycetes</taxon>
        <taxon>Saprolegniales</taxon>
        <taxon>Achlyaceae</taxon>
        <taxon>Achlya</taxon>
    </lineage>
</organism>
<keyword evidence="2" id="KW-0812">Transmembrane</keyword>
<dbReference type="Proteomes" id="UP000243579">
    <property type="component" value="Unassembled WGS sequence"/>
</dbReference>
<accession>A0A1V9Z5A9</accession>
<feature type="region of interest" description="Disordered" evidence="1">
    <location>
        <begin position="111"/>
        <end position="135"/>
    </location>
</feature>
<sequence length="153" mass="17150">MADDQDEVETMAPPEPVAPWNWENIPDYGPLKQHQHVAAFILIGVGMTAVYEYTTYFDQISREIAYPLIWIAIFFRLLANLAPRELSEEEELAAREKAEAIAFKKSLDALAEEDDSDDDDATASSVTPQAQDVKKMQHIAAKKALQAKAKKTQ</sequence>
<dbReference type="EMBL" id="JNBR01000422">
    <property type="protein sequence ID" value="OQR93198.1"/>
    <property type="molecule type" value="Genomic_DNA"/>
</dbReference>
<gene>
    <name evidence="3" type="ORF">ACHHYP_02807</name>
</gene>
<dbReference type="OrthoDB" id="158012at2759"/>
<keyword evidence="2" id="KW-0472">Membrane</keyword>
<evidence type="ECO:0000313" key="3">
    <source>
        <dbReference type="EMBL" id="OQR93198.1"/>
    </source>
</evidence>
<name>A0A1V9Z5A9_ACHHY</name>
<evidence type="ECO:0000256" key="2">
    <source>
        <dbReference type="SAM" id="Phobius"/>
    </source>
</evidence>
<feature type="compositionally biased region" description="Acidic residues" evidence="1">
    <location>
        <begin position="111"/>
        <end position="121"/>
    </location>
</feature>
<protein>
    <submittedName>
        <fullName evidence="3">Uncharacterized protein</fullName>
    </submittedName>
</protein>
<proteinExistence type="predicted"/>
<comment type="caution">
    <text evidence="3">The sequence shown here is derived from an EMBL/GenBank/DDBJ whole genome shotgun (WGS) entry which is preliminary data.</text>
</comment>
<evidence type="ECO:0000256" key="1">
    <source>
        <dbReference type="SAM" id="MobiDB-lite"/>
    </source>
</evidence>
<reference evidence="3 4" key="1">
    <citation type="journal article" date="2014" name="Genome Biol. Evol.">
        <title>The secreted proteins of Achlya hypogyna and Thraustotheca clavata identify the ancestral oomycete secretome and reveal gene acquisitions by horizontal gene transfer.</title>
        <authorList>
            <person name="Misner I."/>
            <person name="Blouin N."/>
            <person name="Leonard G."/>
            <person name="Richards T.A."/>
            <person name="Lane C.E."/>
        </authorList>
    </citation>
    <scope>NUCLEOTIDE SEQUENCE [LARGE SCALE GENOMIC DNA]</scope>
    <source>
        <strain evidence="3 4">ATCC 48635</strain>
    </source>
</reference>
<keyword evidence="4" id="KW-1185">Reference proteome</keyword>
<feature type="transmembrane region" description="Helical" evidence="2">
    <location>
        <begin position="37"/>
        <end position="57"/>
    </location>
</feature>
<evidence type="ECO:0000313" key="4">
    <source>
        <dbReference type="Proteomes" id="UP000243579"/>
    </source>
</evidence>